<keyword evidence="3" id="KW-1185">Reference proteome</keyword>
<reference evidence="2 3" key="1">
    <citation type="submission" date="2006-01" db="EMBL/GenBank/DDBJ databases">
        <authorList>
            <person name="Brettar I."/>
            <person name="Hofle M."/>
            <person name="Ferriera S."/>
            <person name="Johnson J."/>
            <person name="Kravitz S."/>
            <person name="Halpern A."/>
            <person name="Remington K."/>
            <person name="Beeson K."/>
            <person name="Tran B."/>
            <person name="Rogers Y.-H."/>
            <person name="Friedman R."/>
            <person name="Venter J.C."/>
        </authorList>
    </citation>
    <scope>NUCLEOTIDE SEQUENCE [LARGE SCALE GENOMIC DNA]</scope>
    <source>
        <strain evidence="2 3">OS145</strain>
    </source>
</reference>
<accession>A0ABM9WQH2</accession>
<protein>
    <submittedName>
        <fullName evidence="2">Uncharacterized protein</fullName>
    </submittedName>
</protein>
<feature type="region of interest" description="Disordered" evidence="1">
    <location>
        <begin position="1"/>
        <end position="20"/>
    </location>
</feature>
<evidence type="ECO:0000313" key="3">
    <source>
        <dbReference type="Proteomes" id="UP000016543"/>
    </source>
</evidence>
<proteinExistence type="predicted"/>
<evidence type="ECO:0000256" key="1">
    <source>
        <dbReference type="SAM" id="MobiDB-lite"/>
    </source>
</evidence>
<name>A0ABM9WQH2_9GAMM</name>
<dbReference type="Proteomes" id="UP000016543">
    <property type="component" value="Unassembled WGS sequence"/>
</dbReference>
<gene>
    <name evidence="2" type="ORF">OS145_02830</name>
</gene>
<dbReference type="EMBL" id="AAMX01000001">
    <property type="protein sequence ID" value="EAQ33268.1"/>
    <property type="molecule type" value="Genomic_DNA"/>
</dbReference>
<sequence length="34" mass="4025">MAQQKLFYQTPPEPELQPPDIVECPQALQFFRSF</sequence>
<organism evidence="2 3">
    <name type="scientific">Idiomarina baltica OS145</name>
    <dbReference type="NCBI Taxonomy" id="314276"/>
    <lineage>
        <taxon>Bacteria</taxon>
        <taxon>Pseudomonadati</taxon>
        <taxon>Pseudomonadota</taxon>
        <taxon>Gammaproteobacteria</taxon>
        <taxon>Alteromonadales</taxon>
        <taxon>Idiomarinaceae</taxon>
        <taxon>Idiomarina</taxon>
    </lineage>
</organism>
<comment type="caution">
    <text evidence="2">The sequence shown here is derived from an EMBL/GenBank/DDBJ whole genome shotgun (WGS) entry which is preliminary data.</text>
</comment>
<evidence type="ECO:0000313" key="2">
    <source>
        <dbReference type="EMBL" id="EAQ33268.1"/>
    </source>
</evidence>